<proteinExistence type="inferred from homology"/>
<gene>
    <name evidence="2" type="ORF">J7337_002105</name>
</gene>
<dbReference type="Pfam" id="PF07938">
    <property type="entry name" value="Fungal_lectin"/>
    <property type="match status" value="1"/>
</dbReference>
<evidence type="ECO:0000313" key="2">
    <source>
        <dbReference type="EMBL" id="KAG9505139.1"/>
    </source>
</evidence>
<dbReference type="InterPro" id="IPR012475">
    <property type="entry name" value="Fungal_lectin"/>
</dbReference>
<sequence>MSSQLQDVATVATPLAKQDIVFHVQADFTIAYWSSKKQDENLREQYDTANLKVSGNYIKVNPELPILAAVAYENSGQDVVRVFYVGQDFTLRELRRVGEPGSKWYDGESLNSKEWDIDSKSGLTANIVKTGSMAQLKVFYQKKPNKLSVAYSVLNFVQDWEARDDWSNRANVTN</sequence>
<dbReference type="Proteomes" id="UP000827133">
    <property type="component" value="Unassembled WGS sequence"/>
</dbReference>
<name>A0A9P8DNE0_9HYPO</name>
<dbReference type="EMBL" id="JAHBCI010000002">
    <property type="protein sequence ID" value="KAG9505139.1"/>
    <property type="molecule type" value="Genomic_DNA"/>
</dbReference>
<reference evidence="2" key="1">
    <citation type="journal article" date="2021" name="Mol. Plant Microbe Interact.">
        <title>Telomere to telomere genome assembly of Fusarium musae F31, causal agent of crown rot disease of banana.</title>
        <authorList>
            <person name="Degradi L."/>
            <person name="Tava V."/>
            <person name="Kunova A."/>
            <person name="Cortesi P."/>
            <person name="Saracchi M."/>
            <person name="Pasquali M."/>
        </authorList>
    </citation>
    <scope>NUCLEOTIDE SEQUENCE</scope>
    <source>
        <strain evidence="2">F31</strain>
    </source>
</reference>
<evidence type="ECO:0000313" key="3">
    <source>
        <dbReference type="Proteomes" id="UP000827133"/>
    </source>
</evidence>
<evidence type="ECO:0008006" key="4">
    <source>
        <dbReference type="Google" id="ProtNLM"/>
    </source>
</evidence>
<comment type="caution">
    <text evidence="2">The sequence shown here is derived from an EMBL/GenBank/DDBJ whole genome shotgun (WGS) entry which is preliminary data.</text>
</comment>
<dbReference type="RefSeq" id="XP_044684138.1">
    <property type="nucleotide sequence ID" value="XM_044819838.1"/>
</dbReference>
<keyword evidence="3" id="KW-1185">Reference proteome</keyword>
<comment type="similarity">
    <text evidence="1">Belongs to the fungal fucose-specific lectin family.</text>
</comment>
<protein>
    <recommendedName>
        <fullName evidence="4">Fucose-specific lectin</fullName>
    </recommendedName>
</protein>
<evidence type="ECO:0000256" key="1">
    <source>
        <dbReference type="ARBA" id="ARBA00009042"/>
    </source>
</evidence>
<dbReference type="GeneID" id="68309962"/>
<dbReference type="AlphaFoldDB" id="A0A9P8DNE0"/>
<organism evidence="2 3">
    <name type="scientific">Fusarium musae</name>
    <dbReference type="NCBI Taxonomy" id="1042133"/>
    <lineage>
        <taxon>Eukaryota</taxon>
        <taxon>Fungi</taxon>
        <taxon>Dikarya</taxon>
        <taxon>Ascomycota</taxon>
        <taxon>Pezizomycotina</taxon>
        <taxon>Sordariomycetes</taxon>
        <taxon>Hypocreomycetidae</taxon>
        <taxon>Hypocreales</taxon>
        <taxon>Nectriaceae</taxon>
        <taxon>Fusarium</taxon>
    </lineage>
</organism>
<dbReference type="Gene3D" id="2.120.10.70">
    <property type="entry name" value="Fucose-specific lectin"/>
    <property type="match status" value="1"/>
</dbReference>
<accession>A0A9P8DNE0</accession>
<dbReference type="KEGG" id="fmu:J7337_002105"/>